<dbReference type="Proteomes" id="UP000321490">
    <property type="component" value="Unassembled WGS sequence"/>
</dbReference>
<evidence type="ECO:0000313" key="1">
    <source>
        <dbReference type="EMBL" id="TWH75407.1"/>
    </source>
</evidence>
<dbReference type="AlphaFoldDB" id="A0A562IWR8"/>
<name>A0A562IWR8_9ACTN</name>
<proteinExistence type="predicted"/>
<sequence>MTAGGTVTVQATGFAPGETVTVSMTGVEAPLATVSAGPGGRVEAVVRIPPGAALGPARLELVGNRSTATADLALEVAAADEPVPEDADSRPALLAGIALLTTAGALGAVARRRSRGHPAP</sequence>
<dbReference type="EMBL" id="VLKF01000001">
    <property type="protein sequence ID" value="TWH75407.1"/>
    <property type="molecule type" value="Genomic_DNA"/>
</dbReference>
<dbReference type="RefSeq" id="WP_153360541.1">
    <property type="nucleotide sequence ID" value="NZ_JABGDC010000084.1"/>
</dbReference>
<evidence type="ECO:0000313" key="2">
    <source>
        <dbReference type="Proteomes" id="UP000321490"/>
    </source>
</evidence>
<protein>
    <submittedName>
        <fullName evidence="1">Uncharacterized protein</fullName>
    </submittedName>
</protein>
<accession>A0A562IWR8</accession>
<gene>
    <name evidence="1" type="ORF">JD78_03965</name>
</gene>
<dbReference type="OrthoDB" id="5197578at2"/>
<reference evidence="1 2" key="1">
    <citation type="submission" date="2019-07" db="EMBL/GenBank/DDBJ databases">
        <title>R&amp;d 2014.</title>
        <authorList>
            <person name="Klenk H.-P."/>
        </authorList>
    </citation>
    <scope>NUCLEOTIDE SEQUENCE [LARGE SCALE GENOMIC DNA]</scope>
    <source>
        <strain evidence="1 2">DSM 45764</strain>
    </source>
</reference>
<keyword evidence="2" id="KW-1185">Reference proteome</keyword>
<organism evidence="1 2">
    <name type="scientific">Modestobacter roseus</name>
    <dbReference type="NCBI Taxonomy" id="1181884"/>
    <lineage>
        <taxon>Bacteria</taxon>
        <taxon>Bacillati</taxon>
        <taxon>Actinomycetota</taxon>
        <taxon>Actinomycetes</taxon>
        <taxon>Geodermatophilales</taxon>
        <taxon>Geodermatophilaceae</taxon>
        <taxon>Modestobacter</taxon>
    </lineage>
</organism>
<comment type="caution">
    <text evidence="1">The sequence shown here is derived from an EMBL/GenBank/DDBJ whole genome shotgun (WGS) entry which is preliminary data.</text>
</comment>